<gene>
    <name evidence="6" type="ORF">SAMN05443432_101208</name>
</gene>
<evidence type="ECO:0000313" key="6">
    <source>
        <dbReference type="EMBL" id="SHL34717.1"/>
    </source>
</evidence>
<sequence>MKNHSSSTPFRTTGSSATLRLRLLETTDIHGHIAPFDYLDHRNQRHGGLARVATLIRAARAEARNCLLFDNGDFLQGSALSDLLHDPVGWHGPHPVIAAMNALDYDGAALGNHEFDFGLDFLCDALSQARFPVVCANLHPMGTTRLPATPTLLLERRLEDEAGQLRDLRIGVIGVVVPQVAKWNRDHLEGRVAAAGIAETARLQAPALRAAGADLVVMLAHTGIDAAADHPGLENAALPLASVSGVDVVLAGHSHRVFPGPDHDGLPGVDTALGTLHGIPAVMAGFAGSHLGIVDLDLRQDARGWRITHHHCEARPVQHAPGTPPTPPDPAILRVVGRAHHRTVSAMRKPLNTTRTPLHSYLALIRDDPVTALVNAAQTAAIARALLGTRAEGLPVLSATAPFRTGGRAGPYHYIDITPGPFRMGDAVNLYPFPNTLTCARITGARLRDWLERAASCFHQIRPGLADQPLLDPRFPGHAFDTVSGVTYRIDPGQPARFGPDGTLIDAEAWRIRDLQIFGRAVRDTDLFVLATNTYRASGSGPYPMLTDHDILDAPALQVRDALVNHVRRGPPIDARRGTGWALRPVCGASVLVDTGPGLRRHPWDIRALGAEELGCDAKGFLRLRLPLGADAPLANPPQDP</sequence>
<dbReference type="GO" id="GO:0030288">
    <property type="term" value="C:outer membrane-bounded periplasmic space"/>
    <property type="evidence" value="ECO:0007669"/>
    <property type="project" value="TreeGrafter"/>
</dbReference>
<evidence type="ECO:0000259" key="5">
    <source>
        <dbReference type="Pfam" id="PF02872"/>
    </source>
</evidence>
<evidence type="ECO:0000256" key="2">
    <source>
        <dbReference type="ARBA" id="ARBA00022729"/>
    </source>
</evidence>
<protein>
    <submittedName>
        <fullName evidence="6">2',3'-cyclic-nucleotide 2'-phosphodiesterase / 3'-nucleotidase</fullName>
    </submittedName>
</protein>
<dbReference type="InterPro" id="IPR008334">
    <property type="entry name" value="5'-Nucleotdase_C"/>
</dbReference>
<reference evidence="6 7" key="1">
    <citation type="submission" date="2016-11" db="EMBL/GenBank/DDBJ databases">
        <authorList>
            <person name="Varghese N."/>
            <person name="Submissions S."/>
        </authorList>
    </citation>
    <scope>NUCLEOTIDE SEQUENCE [LARGE SCALE GENOMIC DNA]</scope>
    <source>
        <strain evidence="6 7">DSM 28249</strain>
    </source>
</reference>
<keyword evidence="3" id="KW-0547">Nucleotide-binding</keyword>
<dbReference type="EMBL" id="FRCB01000001">
    <property type="protein sequence ID" value="SHL34717.1"/>
    <property type="molecule type" value="Genomic_DNA"/>
</dbReference>
<keyword evidence="2" id="KW-0732">Signal</keyword>
<dbReference type="GO" id="GO:0009166">
    <property type="term" value="P:nucleotide catabolic process"/>
    <property type="evidence" value="ECO:0007669"/>
    <property type="project" value="InterPro"/>
</dbReference>
<feature type="domain" description="5'-Nucleotidase C-terminal" evidence="5">
    <location>
        <begin position="396"/>
        <end position="547"/>
    </location>
</feature>
<dbReference type="AlphaFoldDB" id="A0A1M6ZW36"/>
<dbReference type="SUPFAM" id="SSF55816">
    <property type="entry name" value="5'-nucleotidase (syn. UDP-sugar hydrolase), C-terminal domain"/>
    <property type="match status" value="1"/>
</dbReference>
<evidence type="ECO:0000256" key="3">
    <source>
        <dbReference type="RuleBase" id="RU362119"/>
    </source>
</evidence>
<dbReference type="PRINTS" id="PR01607">
    <property type="entry name" value="APYRASEFAMLY"/>
</dbReference>
<dbReference type="Gene3D" id="3.60.21.10">
    <property type="match status" value="1"/>
</dbReference>
<dbReference type="InterPro" id="IPR006179">
    <property type="entry name" value="5_nucleotidase/apyrase"/>
</dbReference>
<feature type="domain" description="Calcineurin-like phosphoesterase" evidence="4">
    <location>
        <begin position="22"/>
        <end position="256"/>
    </location>
</feature>
<dbReference type="GO" id="GO:0046872">
    <property type="term" value="F:metal ion binding"/>
    <property type="evidence" value="ECO:0007669"/>
    <property type="project" value="InterPro"/>
</dbReference>
<dbReference type="PANTHER" id="PTHR11575">
    <property type="entry name" value="5'-NUCLEOTIDASE-RELATED"/>
    <property type="match status" value="1"/>
</dbReference>
<dbReference type="PROSITE" id="PS00786">
    <property type="entry name" value="5_NUCLEOTIDASE_2"/>
    <property type="match status" value="1"/>
</dbReference>
<evidence type="ECO:0000259" key="4">
    <source>
        <dbReference type="Pfam" id="PF00149"/>
    </source>
</evidence>
<dbReference type="PANTHER" id="PTHR11575:SF6">
    <property type="entry name" value="2',3'-CYCLIC-NUCLEOTIDE 2'-PHOSPHODIESTERASE_3'-NUCLEOTIDASE"/>
    <property type="match status" value="1"/>
</dbReference>
<name>A0A1M6ZW36_9RHOB</name>
<dbReference type="Pfam" id="PF02872">
    <property type="entry name" value="5_nucleotid_C"/>
    <property type="match status" value="1"/>
</dbReference>
<evidence type="ECO:0000313" key="7">
    <source>
        <dbReference type="Proteomes" id="UP000322545"/>
    </source>
</evidence>
<dbReference type="InterPro" id="IPR029052">
    <property type="entry name" value="Metallo-depent_PP-like"/>
</dbReference>
<dbReference type="GO" id="GO:0000166">
    <property type="term" value="F:nucleotide binding"/>
    <property type="evidence" value="ECO:0007669"/>
    <property type="project" value="UniProtKB-KW"/>
</dbReference>
<dbReference type="InterPro" id="IPR004843">
    <property type="entry name" value="Calcineurin-like_PHP"/>
</dbReference>
<dbReference type="NCBIfam" id="NF006938">
    <property type="entry name" value="PRK09420.1"/>
    <property type="match status" value="1"/>
</dbReference>
<comment type="similarity">
    <text evidence="1 3">Belongs to the 5'-nucleotidase family.</text>
</comment>
<dbReference type="GO" id="GO:0016788">
    <property type="term" value="F:hydrolase activity, acting on ester bonds"/>
    <property type="evidence" value="ECO:0007669"/>
    <property type="project" value="InterPro"/>
</dbReference>
<dbReference type="RefSeq" id="WP_149777811.1">
    <property type="nucleotide sequence ID" value="NZ_FRCB01000001.1"/>
</dbReference>
<proteinExistence type="inferred from homology"/>
<dbReference type="Gene3D" id="3.90.780.10">
    <property type="entry name" value="5'-Nucleotidase, C-terminal domain"/>
    <property type="match status" value="1"/>
</dbReference>
<keyword evidence="7" id="KW-1185">Reference proteome</keyword>
<dbReference type="SUPFAM" id="SSF56300">
    <property type="entry name" value="Metallo-dependent phosphatases"/>
    <property type="match status" value="1"/>
</dbReference>
<accession>A0A1M6ZW36</accession>
<dbReference type="Pfam" id="PF00149">
    <property type="entry name" value="Metallophos"/>
    <property type="match status" value="1"/>
</dbReference>
<dbReference type="InterPro" id="IPR036907">
    <property type="entry name" value="5'-Nucleotdase_C_sf"/>
</dbReference>
<organism evidence="6 7">
    <name type="scientific">Roseovarius litoreus</name>
    <dbReference type="NCBI Taxonomy" id="1155722"/>
    <lineage>
        <taxon>Bacteria</taxon>
        <taxon>Pseudomonadati</taxon>
        <taxon>Pseudomonadota</taxon>
        <taxon>Alphaproteobacteria</taxon>
        <taxon>Rhodobacterales</taxon>
        <taxon>Roseobacteraceae</taxon>
        <taxon>Roseovarius</taxon>
    </lineage>
</organism>
<evidence type="ECO:0000256" key="1">
    <source>
        <dbReference type="ARBA" id="ARBA00006654"/>
    </source>
</evidence>
<dbReference type="PROSITE" id="PS00785">
    <property type="entry name" value="5_NUCLEOTIDASE_1"/>
    <property type="match status" value="1"/>
</dbReference>
<dbReference type="Proteomes" id="UP000322545">
    <property type="component" value="Unassembled WGS sequence"/>
</dbReference>
<keyword evidence="3" id="KW-0378">Hydrolase</keyword>
<dbReference type="InterPro" id="IPR006146">
    <property type="entry name" value="5'-Nucleotdase_CS"/>
</dbReference>